<reference evidence="9 10" key="1">
    <citation type="submission" date="2022-08" db="EMBL/GenBank/DDBJ databases">
        <authorList>
            <person name="Li F."/>
        </authorList>
    </citation>
    <scope>NUCLEOTIDE SEQUENCE [LARGE SCALE GENOMIC DNA]</scope>
    <source>
        <strain evidence="9 10">10F1B-8-1</strain>
    </source>
</reference>
<feature type="transmembrane region" description="Helical" evidence="8">
    <location>
        <begin position="252"/>
        <end position="272"/>
    </location>
</feature>
<dbReference type="InterPro" id="IPR051050">
    <property type="entry name" value="Lipid_II_flippase_MurJ/MviN"/>
</dbReference>
<feature type="transmembrane region" description="Helical" evidence="8">
    <location>
        <begin position="16"/>
        <end position="40"/>
    </location>
</feature>
<feature type="transmembrane region" description="Helical" evidence="8">
    <location>
        <begin position="169"/>
        <end position="189"/>
    </location>
</feature>
<dbReference type="Proteomes" id="UP001205337">
    <property type="component" value="Unassembled WGS sequence"/>
</dbReference>
<keyword evidence="2" id="KW-1003">Cell membrane</keyword>
<dbReference type="RefSeq" id="WP_258799159.1">
    <property type="nucleotide sequence ID" value="NZ_JANTHX010000007.1"/>
</dbReference>
<evidence type="ECO:0000256" key="1">
    <source>
        <dbReference type="ARBA" id="ARBA00004651"/>
    </source>
</evidence>
<organism evidence="9 10">
    <name type="scientific">Protaetiibacter mangrovi</name>
    <dbReference type="NCBI Taxonomy" id="2970926"/>
    <lineage>
        <taxon>Bacteria</taxon>
        <taxon>Bacillati</taxon>
        <taxon>Actinomycetota</taxon>
        <taxon>Actinomycetes</taxon>
        <taxon>Micrococcales</taxon>
        <taxon>Microbacteriaceae</taxon>
        <taxon>Protaetiibacter</taxon>
    </lineage>
</organism>
<comment type="caution">
    <text evidence="9">The sequence shown here is derived from an EMBL/GenBank/DDBJ whole genome shotgun (WGS) entry which is preliminary data.</text>
</comment>
<feature type="transmembrane region" description="Helical" evidence="8">
    <location>
        <begin position="509"/>
        <end position="530"/>
    </location>
</feature>
<name>A0ABT1ZH75_9MICO</name>
<keyword evidence="7 8" id="KW-0472">Membrane</keyword>
<feature type="transmembrane region" description="Helical" evidence="8">
    <location>
        <begin position="368"/>
        <end position="391"/>
    </location>
</feature>
<dbReference type="EMBL" id="JANTHX010000007">
    <property type="protein sequence ID" value="MCS0500066.1"/>
    <property type="molecule type" value="Genomic_DNA"/>
</dbReference>
<feature type="transmembrane region" description="Helical" evidence="8">
    <location>
        <begin position="292"/>
        <end position="313"/>
    </location>
</feature>
<sequence length="550" mass="56321">MTDTTASRGGIGRASAVIASGTLVSRALGFVSATVLVWTIGVQNPAANAFSLANTLPTNIYALIAGGLTSAVIVPQIVRAAGHDDGGQAFVNRLVTLGLTLFLGIGVLATVASPLLIALYSSDRASGALGPSGVALAVSFGYWCLPQVFFYASYALLGEVLNARKVFGPFTWAPVANNVVLITSLLIFGAVFGTDPAHADPSGWTSEQIALLGGGATLGIAVQALVLVAFWRRTGFGFRPDFRWRGVGLGSTGRMAGWTFGMILITQLTIIVQTNVASLAGEGDPSIAVLNLAWLLFMLPHSILALSVATPYFTRMSGHAQAGDVAGVRDDLSSSLRSILLLVVGGGAAVGAAAIPLAAFFGSDPASVVGISSVLLAYLVGLVPFSTMFVLQRAFFALGDTRTPFFIQLAQGATVTLALIVVAVVVAPLRPDLVGVGVALCTSIASTVQALVLALVLRRRLHGIDAPRVLVRLGLFLAAAVVAIGAGVGVLALLGGFDAGFAVADRASAFASIVLVGGTVLAVYALALLATRVPEARAAIGPLRRIVGRR</sequence>
<evidence type="ECO:0000313" key="10">
    <source>
        <dbReference type="Proteomes" id="UP001205337"/>
    </source>
</evidence>
<dbReference type="PANTHER" id="PTHR47019">
    <property type="entry name" value="LIPID II FLIPPASE MURJ"/>
    <property type="match status" value="1"/>
</dbReference>
<gene>
    <name evidence="9" type="ORF">NUH29_10955</name>
</gene>
<evidence type="ECO:0000313" key="9">
    <source>
        <dbReference type="EMBL" id="MCS0500066.1"/>
    </source>
</evidence>
<feature type="transmembrane region" description="Helical" evidence="8">
    <location>
        <begin position="403"/>
        <end position="427"/>
    </location>
</feature>
<feature type="transmembrane region" description="Helical" evidence="8">
    <location>
        <begin position="140"/>
        <end position="157"/>
    </location>
</feature>
<keyword evidence="6 8" id="KW-1133">Transmembrane helix</keyword>
<accession>A0ABT1ZH75</accession>
<comment type="subcellular location">
    <subcellularLocation>
        <location evidence="1">Cell membrane</location>
        <topology evidence="1">Multi-pass membrane protein</topology>
    </subcellularLocation>
</comment>
<keyword evidence="4" id="KW-0133">Cell shape</keyword>
<feature type="transmembrane region" description="Helical" evidence="8">
    <location>
        <begin position="60"/>
        <end position="82"/>
    </location>
</feature>
<evidence type="ECO:0000256" key="5">
    <source>
        <dbReference type="ARBA" id="ARBA00022984"/>
    </source>
</evidence>
<keyword evidence="3 8" id="KW-0812">Transmembrane</keyword>
<evidence type="ECO:0000256" key="3">
    <source>
        <dbReference type="ARBA" id="ARBA00022692"/>
    </source>
</evidence>
<evidence type="ECO:0000256" key="7">
    <source>
        <dbReference type="ARBA" id="ARBA00023136"/>
    </source>
</evidence>
<evidence type="ECO:0000256" key="4">
    <source>
        <dbReference type="ARBA" id="ARBA00022960"/>
    </source>
</evidence>
<protein>
    <submittedName>
        <fullName evidence="9">Murein biosynthesis integral membrane protein MurJ</fullName>
    </submittedName>
</protein>
<evidence type="ECO:0000256" key="8">
    <source>
        <dbReference type="SAM" id="Phobius"/>
    </source>
</evidence>
<feature type="transmembrane region" description="Helical" evidence="8">
    <location>
        <begin position="209"/>
        <end position="231"/>
    </location>
</feature>
<keyword evidence="5" id="KW-0573">Peptidoglycan synthesis</keyword>
<keyword evidence="10" id="KW-1185">Reference proteome</keyword>
<dbReference type="Pfam" id="PF03023">
    <property type="entry name" value="MurJ"/>
    <property type="match status" value="1"/>
</dbReference>
<feature type="transmembrane region" description="Helical" evidence="8">
    <location>
        <begin position="339"/>
        <end position="362"/>
    </location>
</feature>
<dbReference type="PANTHER" id="PTHR47019:SF1">
    <property type="entry name" value="LIPID II FLIPPASE MURJ"/>
    <property type="match status" value="1"/>
</dbReference>
<feature type="transmembrane region" description="Helical" evidence="8">
    <location>
        <begin position="94"/>
        <end position="120"/>
    </location>
</feature>
<dbReference type="PRINTS" id="PR01806">
    <property type="entry name" value="VIRFACTRMVIN"/>
</dbReference>
<dbReference type="InterPro" id="IPR004268">
    <property type="entry name" value="MurJ"/>
</dbReference>
<proteinExistence type="predicted"/>
<evidence type="ECO:0000256" key="2">
    <source>
        <dbReference type="ARBA" id="ARBA00022475"/>
    </source>
</evidence>
<feature type="transmembrane region" description="Helical" evidence="8">
    <location>
        <begin position="469"/>
        <end position="497"/>
    </location>
</feature>
<evidence type="ECO:0000256" key="6">
    <source>
        <dbReference type="ARBA" id="ARBA00022989"/>
    </source>
</evidence>
<feature type="transmembrane region" description="Helical" evidence="8">
    <location>
        <begin position="433"/>
        <end position="457"/>
    </location>
</feature>